<protein>
    <submittedName>
        <fullName evidence="1">Uncharacterized protein</fullName>
    </submittedName>
</protein>
<evidence type="ECO:0000313" key="1">
    <source>
        <dbReference type="EMBL" id="CAA2102242.1"/>
    </source>
</evidence>
<reference evidence="1" key="1">
    <citation type="submission" date="2019-12" db="EMBL/GenBank/DDBJ databases">
        <authorList>
            <person name="Cremers G."/>
        </authorList>
    </citation>
    <scope>NUCLEOTIDE SEQUENCE</scope>
    <source>
        <strain evidence="1">Mbul1</strain>
    </source>
</reference>
<accession>A0A679IRZ3</accession>
<dbReference type="EMBL" id="LR743504">
    <property type="protein sequence ID" value="CAA2102242.1"/>
    <property type="molecule type" value="Genomic_DNA"/>
</dbReference>
<dbReference type="AlphaFoldDB" id="A0A679IRZ3"/>
<gene>
    <name evidence="1" type="ORF">MBUL_01586</name>
</gene>
<sequence length="43" mass="4807">MAHSIYVRKIGEGCESSWKTLAHAIQTRSEAVMLARRLASSYP</sequence>
<name>A0A679IRZ3_9HYPH</name>
<proteinExistence type="predicted"/>
<organism evidence="1">
    <name type="scientific">Methylobacterium bullatum</name>
    <dbReference type="NCBI Taxonomy" id="570505"/>
    <lineage>
        <taxon>Bacteria</taxon>
        <taxon>Pseudomonadati</taxon>
        <taxon>Pseudomonadota</taxon>
        <taxon>Alphaproteobacteria</taxon>
        <taxon>Hyphomicrobiales</taxon>
        <taxon>Methylobacteriaceae</taxon>
        <taxon>Methylobacterium</taxon>
    </lineage>
</organism>